<comment type="caution">
    <text evidence="1">The sequence shown here is derived from an EMBL/GenBank/DDBJ whole genome shotgun (WGS) entry which is preliminary data.</text>
</comment>
<dbReference type="Gene3D" id="3.30.1460.30">
    <property type="entry name" value="YgaC/TfoX-N like chaperone"/>
    <property type="match status" value="1"/>
</dbReference>
<gene>
    <name evidence="1" type="ORF">ALO_10314</name>
</gene>
<dbReference type="AlphaFoldDB" id="F7NJ10"/>
<dbReference type="eggNOG" id="COG3070">
    <property type="taxonomic scope" value="Bacteria"/>
</dbReference>
<accession>F7NJ10</accession>
<dbReference type="SUPFAM" id="SSF159894">
    <property type="entry name" value="YgaC/TfoX-N like"/>
    <property type="match status" value="1"/>
</dbReference>
<reference evidence="1 2" key="1">
    <citation type="journal article" date="2011" name="EMBO J.">
        <title>Structural diversity of bacterial flagellar motors.</title>
        <authorList>
            <person name="Chen S."/>
            <person name="Beeby M."/>
            <person name="Murphy G.E."/>
            <person name="Leadbetter J.R."/>
            <person name="Hendrixson D.R."/>
            <person name="Briegel A."/>
            <person name="Li Z."/>
            <person name="Shi J."/>
            <person name="Tocheva E.I."/>
            <person name="Muller A."/>
            <person name="Dobro M.J."/>
            <person name="Jensen G.J."/>
        </authorList>
    </citation>
    <scope>NUCLEOTIDE SEQUENCE [LARGE SCALE GENOMIC DNA]</scope>
    <source>
        <strain evidence="1 2">DSM 6540</strain>
    </source>
</reference>
<dbReference type="EMBL" id="AFGF01000081">
    <property type="protein sequence ID" value="EGO64007.1"/>
    <property type="molecule type" value="Genomic_DNA"/>
</dbReference>
<sequence length="111" mass="12690">MATTMDFAEYVCDQIKDCGYVRCKKMFGEYMVYINDKPILLVCDNTVFVKILPCLDALMVNAEKGFPYDGAKEHYILDIDNADFATEVVNILEPVTPLPKPRKKKIKPEMC</sequence>
<proteinExistence type="predicted"/>
<evidence type="ECO:0000313" key="2">
    <source>
        <dbReference type="Proteomes" id="UP000003240"/>
    </source>
</evidence>
<protein>
    <submittedName>
        <fullName evidence="1">TfoX domain-containing protein</fullName>
    </submittedName>
</protein>
<dbReference type="RefSeq" id="WP_004573341.1">
    <property type="nucleotide sequence ID" value="NZ_AFGF01000081.1"/>
</dbReference>
<keyword evidence="2" id="KW-1185">Reference proteome</keyword>
<dbReference type="OrthoDB" id="9803291at2"/>
<evidence type="ECO:0000313" key="1">
    <source>
        <dbReference type="EMBL" id="EGO64007.1"/>
    </source>
</evidence>
<dbReference type="STRING" id="1009370.ALO_10314"/>
<dbReference type="Proteomes" id="UP000003240">
    <property type="component" value="Unassembled WGS sequence"/>
</dbReference>
<organism evidence="1 2">
    <name type="scientific">Acetonema longum DSM 6540</name>
    <dbReference type="NCBI Taxonomy" id="1009370"/>
    <lineage>
        <taxon>Bacteria</taxon>
        <taxon>Bacillati</taxon>
        <taxon>Bacillota</taxon>
        <taxon>Negativicutes</taxon>
        <taxon>Acetonemataceae</taxon>
        <taxon>Acetonema</taxon>
    </lineage>
</organism>
<name>F7NJ10_9FIRM</name>